<accession>A7I5W0</accession>
<name>A7I5W0_METB6</name>
<evidence type="ECO:0000256" key="1">
    <source>
        <dbReference type="SAM" id="Phobius"/>
    </source>
</evidence>
<dbReference type="KEGG" id="mbn:Mboo_0603"/>
<dbReference type="HOGENOM" id="CLU_159734_0_0_2"/>
<sequence length="118" mass="12820">MRRGVHLAIGVLAFCLYAGLESQLYGMSPGLVFLGLCAVFTGSLMPDLLERPTSSRHRGFFHSKRALTGSAAVFCLAALLFLLPEIPYRTVIYALSAFTLGYLLHLCADSLTRRGLPA</sequence>
<dbReference type="InterPro" id="IPR007404">
    <property type="entry name" value="YdjM-like"/>
</dbReference>
<dbReference type="OrthoDB" id="200338at2157"/>
<reference evidence="3" key="1">
    <citation type="journal article" date="2015" name="Microbiology">
        <title>Genome of Methanoregula boonei 6A8 reveals adaptations to oligotrophic peatland environments.</title>
        <authorList>
            <person name="Braeuer S."/>
            <person name="Cadillo-Quiroz H."/>
            <person name="Kyrpides N."/>
            <person name="Woyke T."/>
            <person name="Goodwin L."/>
            <person name="Detter C."/>
            <person name="Podell S."/>
            <person name="Yavitt J.B."/>
            <person name="Zinder S.H."/>
        </authorList>
    </citation>
    <scope>NUCLEOTIDE SEQUENCE [LARGE SCALE GENOMIC DNA]</scope>
    <source>
        <strain evidence="3">DSM 21154 / JCM 14090 / 6A8</strain>
    </source>
</reference>
<dbReference type="GO" id="GO:0016787">
    <property type="term" value="F:hydrolase activity"/>
    <property type="evidence" value="ECO:0007669"/>
    <property type="project" value="UniProtKB-KW"/>
</dbReference>
<feature type="transmembrane region" description="Helical" evidence="1">
    <location>
        <begin position="66"/>
        <end position="84"/>
    </location>
</feature>
<dbReference type="AlphaFoldDB" id="A7I5W0"/>
<evidence type="ECO:0000313" key="2">
    <source>
        <dbReference type="EMBL" id="ABS55121.1"/>
    </source>
</evidence>
<dbReference type="GeneID" id="5412163"/>
<evidence type="ECO:0000313" key="3">
    <source>
        <dbReference type="Proteomes" id="UP000002408"/>
    </source>
</evidence>
<protein>
    <submittedName>
        <fullName evidence="2">Membrane-bound metal-dependent hydrolase</fullName>
    </submittedName>
</protein>
<dbReference type="eggNOG" id="arCOG01744">
    <property type="taxonomic scope" value="Archaea"/>
</dbReference>
<gene>
    <name evidence="2" type="ordered locus">Mboo_0603</name>
</gene>
<keyword evidence="3" id="KW-1185">Reference proteome</keyword>
<feature type="transmembrane region" description="Helical" evidence="1">
    <location>
        <begin position="90"/>
        <end position="108"/>
    </location>
</feature>
<dbReference type="EMBL" id="CP000780">
    <property type="protein sequence ID" value="ABS55121.1"/>
    <property type="molecule type" value="Genomic_DNA"/>
</dbReference>
<keyword evidence="2" id="KW-0378">Hydrolase</keyword>
<organism evidence="2 3">
    <name type="scientific">Methanoregula boonei (strain DSM 21154 / JCM 14090 / 6A8)</name>
    <dbReference type="NCBI Taxonomy" id="456442"/>
    <lineage>
        <taxon>Archaea</taxon>
        <taxon>Methanobacteriati</taxon>
        <taxon>Methanobacteriota</taxon>
        <taxon>Stenosarchaea group</taxon>
        <taxon>Methanomicrobia</taxon>
        <taxon>Methanomicrobiales</taxon>
        <taxon>Methanoregulaceae</taxon>
        <taxon>Methanoregula</taxon>
    </lineage>
</organism>
<keyword evidence="1" id="KW-0472">Membrane</keyword>
<dbReference type="Pfam" id="PF04307">
    <property type="entry name" value="YdjM"/>
    <property type="match status" value="1"/>
</dbReference>
<dbReference type="Proteomes" id="UP000002408">
    <property type="component" value="Chromosome"/>
</dbReference>
<feature type="transmembrane region" description="Helical" evidence="1">
    <location>
        <begin position="28"/>
        <end position="45"/>
    </location>
</feature>
<proteinExistence type="predicted"/>
<keyword evidence="1" id="KW-0812">Transmembrane</keyword>
<keyword evidence="1" id="KW-1133">Transmembrane helix</keyword>
<dbReference type="RefSeq" id="WP_012106142.1">
    <property type="nucleotide sequence ID" value="NC_009712.1"/>
</dbReference>